<protein>
    <submittedName>
        <fullName evidence="2">Transmembrane protein</fullName>
    </submittedName>
</protein>
<keyword evidence="1" id="KW-1133">Transmembrane helix</keyword>
<feature type="transmembrane region" description="Helical" evidence="1">
    <location>
        <begin position="12"/>
        <end position="34"/>
    </location>
</feature>
<organism evidence="2 3">
    <name type="scientific">Thiobacillus denitrificans</name>
    <dbReference type="NCBI Taxonomy" id="36861"/>
    <lineage>
        <taxon>Bacteria</taxon>
        <taxon>Pseudomonadati</taxon>
        <taxon>Pseudomonadota</taxon>
        <taxon>Betaproteobacteria</taxon>
        <taxon>Nitrosomonadales</taxon>
        <taxon>Thiobacillaceae</taxon>
        <taxon>Thiobacillus</taxon>
    </lineage>
</organism>
<comment type="caution">
    <text evidence="2">The sequence shown here is derived from an EMBL/GenBank/DDBJ whole genome shotgun (WGS) entry which is preliminary data.</text>
</comment>
<dbReference type="EMBL" id="LDUG01000003">
    <property type="protein sequence ID" value="KVW99579.1"/>
    <property type="molecule type" value="Genomic_DNA"/>
</dbReference>
<dbReference type="AlphaFoldDB" id="A0A106BVT7"/>
<name>A0A106BVT7_THIDE</name>
<evidence type="ECO:0000313" key="2">
    <source>
        <dbReference type="EMBL" id="KVW99579.1"/>
    </source>
</evidence>
<dbReference type="Proteomes" id="UP000064243">
    <property type="component" value="Unassembled WGS sequence"/>
</dbReference>
<gene>
    <name evidence="2" type="ORF">ABW22_01205</name>
</gene>
<dbReference type="OrthoDB" id="9133279at2"/>
<sequence length="133" mass="14620">MTRARPLQSQQRGLSMIGFLFVAVVLVMIAMLAMKLVPAYIEFFSVKKILATMGQESDLRSKSNAEIRSDFSRRANVGYVTVVKPEHLTIDRRGGVPVISADYEFRTKLVGNASLVVDFSASTNPNAAPAQIE</sequence>
<keyword evidence="1 2" id="KW-0812">Transmembrane</keyword>
<evidence type="ECO:0000313" key="3">
    <source>
        <dbReference type="Proteomes" id="UP000064243"/>
    </source>
</evidence>
<proteinExistence type="predicted"/>
<dbReference type="Pfam" id="PF16137">
    <property type="entry name" value="DUF4845"/>
    <property type="match status" value="1"/>
</dbReference>
<accession>A0A106BVT7</accession>
<keyword evidence="1" id="KW-0472">Membrane</keyword>
<evidence type="ECO:0000256" key="1">
    <source>
        <dbReference type="SAM" id="Phobius"/>
    </source>
</evidence>
<dbReference type="RefSeq" id="WP_059751141.1">
    <property type="nucleotide sequence ID" value="NZ_LDUG01000003.1"/>
</dbReference>
<dbReference type="InterPro" id="IPR032314">
    <property type="entry name" value="DUF4845"/>
</dbReference>
<keyword evidence="3" id="KW-1185">Reference proteome</keyword>
<reference evidence="2 3" key="1">
    <citation type="journal article" date="2015" name="Appl. Environ. Microbiol.">
        <title>Aerobic and Anaerobic Thiosulfate Oxidation by a Cold-Adapted, Subglacial Chemoautotroph.</title>
        <authorList>
            <person name="Harrold Z.R."/>
            <person name="Skidmore M.L."/>
            <person name="Hamilton T.L."/>
            <person name="Desch L."/>
            <person name="Amada K."/>
            <person name="van Gelder W."/>
            <person name="Glover K."/>
            <person name="Roden E.E."/>
            <person name="Boyd E.S."/>
        </authorList>
    </citation>
    <scope>NUCLEOTIDE SEQUENCE [LARGE SCALE GENOMIC DNA]</scope>
    <source>
        <strain evidence="2 3">RG</strain>
    </source>
</reference>
<dbReference type="PATRIC" id="fig|36861.3.peg.1966"/>
<dbReference type="STRING" id="1123392.GCA_000376425_00123"/>